<keyword evidence="2" id="KW-1185">Reference proteome</keyword>
<accession>A0A093QRM6</accession>
<sequence length="44" mass="5256">FPLNIRKHIFTVRVADHWHKLPREIVESPFLEIFKSRLAMVLGN</sequence>
<dbReference type="AlphaFoldDB" id="A0A093QRM6"/>
<protein>
    <submittedName>
        <fullName evidence="1">Uncharacterized protein</fullName>
    </submittedName>
</protein>
<feature type="non-terminal residue" evidence="1">
    <location>
        <position position="44"/>
    </location>
</feature>
<feature type="non-terminal residue" evidence="1">
    <location>
        <position position="1"/>
    </location>
</feature>
<name>A0A093QRM6_PHACA</name>
<organism evidence="1 2">
    <name type="scientific">Phalacrocorax carbo</name>
    <name type="common">Great cormorant</name>
    <name type="synonym">Pelecanus carbo</name>
    <dbReference type="NCBI Taxonomy" id="9209"/>
    <lineage>
        <taxon>Eukaryota</taxon>
        <taxon>Metazoa</taxon>
        <taxon>Chordata</taxon>
        <taxon>Craniata</taxon>
        <taxon>Vertebrata</taxon>
        <taxon>Euteleostomi</taxon>
        <taxon>Archelosauria</taxon>
        <taxon>Archosauria</taxon>
        <taxon>Dinosauria</taxon>
        <taxon>Saurischia</taxon>
        <taxon>Theropoda</taxon>
        <taxon>Coelurosauria</taxon>
        <taxon>Aves</taxon>
        <taxon>Neognathae</taxon>
        <taxon>Neoaves</taxon>
        <taxon>Aequornithes</taxon>
        <taxon>Suliformes</taxon>
        <taxon>Phalacrocoracidae</taxon>
        <taxon>Phalacrocorax</taxon>
    </lineage>
</organism>
<evidence type="ECO:0000313" key="2">
    <source>
        <dbReference type="Proteomes" id="UP000053238"/>
    </source>
</evidence>
<reference evidence="1 2" key="1">
    <citation type="submission" date="2014-04" db="EMBL/GenBank/DDBJ databases">
        <title>Genome evolution of avian class.</title>
        <authorList>
            <person name="Zhang G."/>
            <person name="Li C."/>
        </authorList>
    </citation>
    <scope>NUCLEOTIDE SEQUENCE [LARGE SCALE GENOMIC DNA]</scope>
    <source>
        <strain evidence="1">BGI_N336</strain>
    </source>
</reference>
<proteinExistence type="predicted"/>
<evidence type="ECO:0000313" key="1">
    <source>
        <dbReference type="EMBL" id="KFW91166.1"/>
    </source>
</evidence>
<gene>
    <name evidence="1" type="ORF">N336_11717</name>
</gene>
<dbReference type="Proteomes" id="UP000053238">
    <property type="component" value="Unassembled WGS sequence"/>
</dbReference>
<dbReference type="EMBL" id="KL429358">
    <property type="protein sequence ID" value="KFW91166.1"/>
    <property type="molecule type" value="Genomic_DNA"/>
</dbReference>